<proteinExistence type="predicted"/>
<dbReference type="Proteomes" id="UP001558613">
    <property type="component" value="Unassembled WGS sequence"/>
</dbReference>
<comment type="caution">
    <text evidence="1">The sequence shown here is derived from an EMBL/GenBank/DDBJ whole genome shotgun (WGS) entry which is preliminary data.</text>
</comment>
<sequence>MSENRELSYHGHDEIDTNGRECRTIGKDTYAGSDSYAEGFVDESGEIIAKAGAFVEAGVGGARVECSVFEAEAKGPNASAGVEASTSGTEAIVRAELGSVSAQAGPIGVKVGLGVDTGVSASPCGVESKYGELEFSLGKKNQYIILGSEVSCSVM</sequence>
<gene>
    <name evidence="1" type="ORF">QQF64_020277</name>
</gene>
<evidence type="ECO:0000313" key="1">
    <source>
        <dbReference type="EMBL" id="KAL1249272.1"/>
    </source>
</evidence>
<protein>
    <submittedName>
        <fullName evidence="1">Uncharacterized protein</fullName>
    </submittedName>
</protein>
<dbReference type="EMBL" id="JAYMGO010000023">
    <property type="protein sequence ID" value="KAL1249272.1"/>
    <property type="molecule type" value="Genomic_DNA"/>
</dbReference>
<name>A0ABR3L8P8_9TELE</name>
<accession>A0ABR3L8P8</accession>
<keyword evidence="2" id="KW-1185">Reference proteome</keyword>
<evidence type="ECO:0000313" key="2">
    <source>
        <dbReference type="Proteomes" id="UP001558613"/>
    </source>
</evidence>
<organism evidence="1 2">
    <name type="scientific">Cirrhinus molitorella</name>
    <name type="common">mud carp</name>
    <dbReference type="NCBI Taxonomy" id="172907"/>
    <lineage>
        <taxon>Eukaryota</taxon>
        <taxon>Metazoa</taxon>
        <taxon>Chordata</taxon>
        <taxon>Craniata</taxon>
        <taxon>Vertebrata</taxon>
        <taxon>Euteleostomi</taxon>
        <taxon>Actinopterygii</taxon>
        <taxon>Neopterygii</taxon>
        <taxon>Teleostei</taxon>
        <taxon>Ostariophysi</taxon>
        <taxon>Cypriniformes</taxon>
        <taxon>Cyprinidae</taxon>
        <taxon>Labeoninae</taxon>
        <taxon>Labeonini</taxon>
        <taxon>Cirrhinus</taxon>
    </lineage>
</organism>
<reference evidence="1 2" key="1">
    <citation type="submission" date="2023-09" db="EMBL/GenBank/DDBJ databases">
        <authorList>
            <person name="Wang M."/>
        </authorList>
    </citation>
    <scope>NUCLEOTIDE SEQUENCE [LARGE SCALE GENOMIC DNA]</scope>
    <source>
        <strain evidence="1">GT-2023</strain>
        <tissue evidence="1">Liver</tissue>
    </source>
</reference>